<reference evidence="1" key="2">
    <citation type="submission" date="2017-11" db="EMBL/GenBank/DDBJ databases">
        <title>Coralsnake Venomics: Analyses of Venom Gland Transcriptomes and Proteomes of Six Brazilian Taxa.</title>
        <authorList>
            <person name="Aird S.D."/>
            <person name="Jorge da Silva N."/>
            <person name="Qiu L."/>
            <person name="Villar-Briones A."/>
            <person name="Aparecida-Saddi V."/>
            <person name="Campos-Telles M.P."/>
            <person name="Grau M."/>
            <person name="Mikheyev A.S."/>
        </authorList>
    </citation>
    <scope>NUCLEOTIDE SEQUENCE</scope>
    <source>
        <tissue evidence="1">Venom_gland</tissue>
    </source>
</reference>
<proteinExistence type="predicted"/>
<accession>A0A2D4JJ17</accession>
<reference evidence="1" key="1">
    <citation type="submission" date="2017-07" db="EMBL/GenBank/DDBJ databases">
        <authorList>
            <person name="Mikheyev A."/>
            <person name="Grau M."/>
        </authorList>
    </citation>
    <scope>NUCLEOTIDE SEQUENCE</scope>
    <source>
        <tissue evidence="1">Venom_gland</tissue>
    </source>
</reference>
<name>A0A2D4JJ17_MICLE</name>
<dbReference type="EMBL" id="IACK01192533">
    <property type="protein sequence ID" value="LAA96417.1"/>
    <property type="molecule type" value="Transcribed_RNA"/>
</dbReference>
<sequence length="118" mass="12540">MDNHSSAYFQIWGDMGIVLIEKPSTESGWPLESISSSKDPSLASQVFETSCICQSGITVIFGSNTNGVSIWHRLIEPPALFQADCQAKEHSSVIICSESTVSQCLCAPGAQSSAKGVS</sequence>
<organism evidence="1">
    <name type="scientific">Micrurus lemniscatus lemniscatus</name>
    <dbReference type="NCBI Taxonomy" id="129467"/>
    <lineage>
        <taxon>Eukaryota</taxon>
        <taxon>Metazoa</taxon>
        <taxon>Chordata</taxon>
        <taxon>Craniata</taxon>
        <taxon>Vertebrata</taxon>
        <taxon>Euteleostomi</taxon>
        <taxon>Lepidosauria</taxon>
        <taxon>Squamata</taxon>
        <taxon>Bifurcata</taxon>
        <taxon>Unidentata</taxon>
        <taxon>Episquamata</taxon>
        <taxon>Toxicofera</taxon>
        <taxon>Serpentes</taxon>
        <taxon>Colubroidea</taxon>
        <taxon>Elapidae</taxon>
        <taxon>Elapinae</taxon>
        <taxon>Micrurus</taxon>
    </lineage>
</organism>
<evidence type="ECO:0000313" key="1">
    <source>
        <dbReference type="EMBL" id="LAA96417.1"/>
    </source>
</evidence>
<protein>
    <submittedName>
        <fullName evidence="1">Uncharacterized protein</fullName>
    </submittedName>
</protein>
<dbReference type="AlphaFoldDB" id="A0A2D4JJ17"/>